<comment type="similarity">
    <text evidence="2">Belongs to the unc-93 family.</text>
</comment>
<dbReference type="Gene3D" id="1.20.1250.20">
    <property type="entry name" value="MFS general substrate transporter like domains"/>
    <property type="match status" value="1"/>
</dbReference>
<sequence>MDLRVDGYSCEGGPPPPEPRSRKMSLSPWDMGGISSGIGMGFGLYRPRRPSYLYATQVNRQRSESYRHAVRRENADVLEQTDDFIDGMLQRKRKESYMKATRKIEDVELESFQNRLTAPELALKPGEVQRNSSLEPEESACPSEDGTIAPFVVFTFKKNLVLICISFILTFSAFCAIQNLQSSINSEGYLGIICMSCVHGMMLVTCLAAPSIINKLTAKWALALGMFCDIVWVGANFHPLFYTLIPSALLAGFGQGILWRAEVSYILKLAFDSARVRKDILEYEIFRFHGIFLACFQTTHIWGNLISSLILSTSSKKSPTLKIDDVQTNQCGVLDSCSHDNVLYGKHLLQSNKDGSFLIYVGSGLLPVTSGTHKLSIVFQVFKNPLIIFPGP</sequence>
<dbReference type="SUPFAM" id="SSF103473">
    <property type="entry name" value="MFS general substrate transporter"/>
    <property type="match status" value="1"/>
</dbReference>
<dbReference type="OrthoDB" id="78663at2759"/>
<dbReference type="AlphaFoldDB" id="A0A0L8HEQ8"/>
<dbReference type="InterPro" id="IPR010291">
    <property type="entry name" value="Ion_channel_UNC-93"/>
</dbReference>
<dbReference type="InterPro" id="IPR051951">
    <property type="entry name" value="UNC-93_regulatory"/>
</dbReference>
<evidence type="ECO:0000256" key="6">
    <source>
        <dbReference type="SAM" id="MobiDB-lite"/>
    </source>
</evidence>
<evidence type="ECO:0000256" key="5">
    <source>
        <dbReference type="ARBA" id="ARBA00023136"/>
    </source>
</evidence>
<dbReference type="EMBL" id="KQ418368">
    <property type="protein sequence ID" value="KOF87604.1"/>
    <property type="molecule type" value="Genomic_DNA"/>
</dbReference>
<accession>A0A0L8HEQ8</accession>
<evidence type="ECO:0000256" key="3">
    <source>
        <dbReference type="ARBA" id="ARBA00022692"/>
    </source>
</evidence>
<keyword evidence="5 7" id="KW-0472">Membrane</keyword>
<evidence type="ECO:0000256" key="4">
    <source>
        <dbReference type="ARBA" id="ARBA00022989"/>
    </source>
</evidence>
<gene>
    <name evidence="8" type="ORF">OCBIM_22016590mg</name>
</gene>
<feature type="transmembrane region" description="Helical" evidence="7">
    <location>
        <begin position="160"/>
        <end position="182"/>
    </location>
</feature>
<evidence type="ECO:0000313" key="8">
    <source>
        <dbReference type="EMBL" id="KOF87604.1"/>
    </source>
</evidence>
<keyword evidence="4 7" id="KW-1133">Transmembrane helix</keyword>
<evidence type="ECO:0000256" key="7">
    <source>
        <dbReference type="SAM" id="Phobius"/>
    </source>
</evidence>
<keyword evidence="3 7" id="KW-0812">Transmembrane</keyword>
<dbReference type="Pfam" id="PF05978">
    <property type="entry name" value="UNC-93"/>
    <property type="match status" value="1"/>
</dbReference>
<dbReference type="PANTHER" id="PTHR19444:SF13">
    <property type="entry name" value="PROTEIN UNC-93 HOMOLOG A"/>
    <property type="match status" value="1"/>
</dbReference>
<comment type="subcellular location">
    <subcellularLocation>
        <location evidence="1">Membrane</location>
        <topology evidence="1">Multi-pass membrane protein</topology>
    </subcellularLocation>
</comment>
<protein>
    <submittedName>
        <fullName evidence="8">Uncharacterized protein</fullName>
    </submittedName>
</protein>
<feature type="transmembrane region" description="Helical" evidence="7">
    <location>
        <begin position="188"/>
        <end position="209"/>
    </location>
</feature>
<evidence type="ECO:0000256" key="1">
    <source>
        <dbReference type="ARBA" id="ARBA00004141"/>
    </source>
</evidence>
<reference evidence="8" key="1">
    <citation type="submission" date="2015-07" db="EMBL/GenBank/DDBJ databases">
        <title>MeaNS - Measles Nucleotide Surveillance Program.</title>
        <authorList>
            <person name="Tran T."/>
            <person name="Druce J."/>
        </authorList>
    </citation>
    <scope>NUCLEOTIDE SEQUENCE</scope>
    <source>
        <strain evidence="8">UCB-OBI-ISO-001</strain>
        <tissue evidence="8">Gonad</tissue>
    </source>
</reference>
<feature type="transmembrane region" description="Helical" evidence="7">
    <location>
        <begin position="216"/>
        <end position="234"/>
    </location>
</feature>
<name>A0A0L8HEQ8_OCTBM</name>
<dbReference type="GO" id="GO:0016020">
    <property type="term" value="C:membrane"/>
    <property type="evidence" value="ECO:0007669"/>
    <property type="project" value="UniProtKB-SubCell"/>
</dbReference>
<proteinExistence type="inferred from homology"/>
<organism evidence="8">
    <name type="scientific">Octopus bimaculoides</name>
    <name type="common">California two-spotted octopus</name>
    <dbReference type="NCBI Taxonomy" id="37653"/>
    <lineage>
        <taxon>Eukaryota</taxon>
        <taxon>Metazoa</taxon>
        <taxon>Spiralia</taxon>
        <taxon>Lophotrochozoa</taxon>
        <taxon>Mollusca</taxon>
        <taxon>Cephalopoda</taxon>
        <taxon>Coleoidea</taxon>
        <taxon>Octopodiformes</taxon>
        <taxon>Octopoda</taxon>
        <taxon>Incirrata</taxon>
        <taxon>Octopodidae</taxon>
        <taxon>Octopus</taxon>
    </lineage>
</organism>
<feature type="region of interest" description="Disordered" evidence="6">
    <location>
        <begin position="1"/>
        <end position="27"/>
    </location>
</feature>
<evidence type="ECO:0000256" key="2">
    <source>
        <dbReference type="ARBA" id="ARBA00009172"/>
    </source>
</evidence>
<dbReference type="PANTHER" id="PTHR19444">
    <property type="entry name" value="UNC-93 RELATED"/>
    <property type="match status" value="1"/>
</dbReference>
<dbReference type="InterPro" id="IPR036259">
    <property type="entry name" value="MFS_trans_sf"/>
</dbReference>